<accession>A0A1H8IZ59</accession>
<evidence type="ECO:0000256" key="1">
    <source>
        <dbReference type="SAM" id="MobiDB-lite"/>
    </source>
</evidence>
<feature type="transmembrane region" description="Helical" evidence="2">
    <location>
        <begin position="136"/>
        <end position="159"/>
    </location>
</feature>
<dbReference type="EMBL" id="FODD01000009">
    <property type="protein sequence ID" value="SEN73893.1"/>
    <property type="molecule type" value="Genomic_DNA"/>
</dbReference>
<keyword evidence="2" id="KW-0472">Membrane</keyword>
<feature type="compositionally biased region" description="Low complexity" evidence="1">
    <location>
        <begin position="40"/>
        <end position="57"/>
    </location>
</feature>
<organism evidence="4 5">
    <name type="scientific">Actinacidiphila rubida</name>
    <dbReference type="NCBI Taxonomy" id="310780"/>
    <lineage>
        <taxon>Bacteria</taxon>
        <taxon>Bacillati</taxon>
        <taxon>Actinomycetota</taxon>
        <taxon>Actinomycetes</taxon>
        <taxon>Kitasatosporales</taxon>
        <taxon>Streptomycetaceae</taxon>
        <taxon>Actinacidiphila</taxon>
    </lineage>
</organism>
<evidence type="ECO:0000259" key="3">
    <source>
        <dbReference type="SMART" id="SM00563"/>
    </source>
</evidence>
<keyword evidence="2" id="KW-1133">Transmembrane helix</keyword>
<dbReference type="InterPro" id="IPR002123">
    <property type="entry name" value="Plipid/glycerol_acylTrfase"/>
</dbReference>
<keyword evidence="4" id="KW-0012">Acyltransferase</keyword>
<feature type="region of interest" description="Disordered" evidence="1">
    <location>
        <begin position="1"/>
        <end position="86"/>
    </location>
</feature>
<feature type="compositionally biased region" description="Basic and acidic residues" evidence="1">
    <location>
        <begin position="20"/>
        <end position="38"/>
    </location>
</feature>
<protein>
    <submittedName>
        <fullName evidence="4">Acyltransferase</fullName>
    </submittedName>
</protein>
<keyword evidence="2" id="KW-0812">Transmembrane</keyword>
<sequence>MTGATAGEPVPAGNVEPETGDGRPDADHEPGPAREPSRDPGPGADAGPADPASVAVPPQRPAGGTGDTAGTDGEPPCPTRLAPTPREAAGTLVRRTVTLAVLLALIPAAAVLLVAVSVLSAPVSLVTRGPWRPVRMAAFILGYLTADLAGVLAAAAYALRHPGWAPEARARRTTHAFALLARLLTLLRRAAERLFHLEVRVTPALPPTAPDVPLVVLMRHAGLGDSFLLLQILLAQAHVRPFTVLKGALRADPCLDVLLGRVPHCFLPPARGTAPQAVATLAAGMRSGDALVIFPEGGNFTPGRHHRAVARLRRLGEYRRAARAARLHYVLPPRNSGSLAALAAAPDADVVFVAHAGLDVIASPRAAWSFLPLRRRVRVHWWRIAAADIPRGDAARGEWLLSQWERMDAWTAAQAVPATPHV</sequence>
<reference evidence="4 5" key="1">
    <citation type="submission" date="2016-10" db="EMBL/GenBank/DDBJ databases">
        <authorList>
            <person name="de Groot N.N."/>
        </authorList>
    </citation>
    <scope>NUCLEOTIDE SEQUENCE [LARGE SCALE GENOMIC DNA]</scope>
    <source>
        <strain evidence="4 5">CGMCC 4.2026</strain>
    </source>
</reference>
<gene>
    <name evidence="4" type="ORF">SAMN05216267_100972</name>
</gene>
<evidence type="ECO:0000256" key="2">
    <source>
        <dbReference type="SAM" id="Phobius"/>
    </source>
</evidence>
<feature type="transmembrane region" description="Helical" evidence="2">
    <location>
        <begin position="96"/>
        <end position="116"/>
    </location>
</feature>
<keyword evidence="5" id="KW-1185">Reference proteome</keyword>
<dbReference type="Pfam" id="PF01553">
    <property type="entry name" value="Acyltransferase"/>
    <property type="match status" value="1"/>
</dbReference>
<dbReference type="SMART" id="SM00563">
    <property type="entry name" value="PlsC"/>
    <property type="match status" value="1"/>
</dbReference>
<dbReference type="GO" id="GO:0016746">
    <property type="term" value="F:acyltransferase activity"/>
    <property type="evidence" value="ECO:0007669"/>
    <property type="project" value="UniProtKB-KW"/>
</dbReference>
<dbReference type="Proteomes" id="UP000181951">
    <property type="component" value="Unassembled WGS sequence"/>
</dbReference>
<dbReference type="AlphaFoldDB" id="A0A1H8IZ59"/>
<name>A0A1H8IZ59_9ACTN</name>
<keyword evidence="4" id="KW-0808">Transferase</keyword>
<evidence type="ECO:0000313" key="5">
    <source>
        <dbReference type="Proteomes" id="UP000181951"/>
    </source>
</evidence>
<evidence type="ECO:0000313" key="4">
    <source>
        <dbReference type="EMBL" id="SEN73893.1"/>
    </source>
</evidence>
<feature type="domain" description="Phospholipid/glycerol acyltransferase" evidence="3">
    <location>
        <begin position="214"/>
        <end position="358"/>
    </location>
</feature>
<proteinExistence type="predicted"/>
<dbReference type="STRING" id="310780.SAMN05216267_100972"/>